<evidence type="ECO:0000313" key="4">
    <source>
        <dbReference type="Proteomes" id="UP000595254"/>
    </source>
</evidence>
<protein>
    <submittedName>
        <fullName evidence="3">Excalibur calcium-binding domain-containing protein</fullName>
    </submittedName>
</protein>
<gene>
    <name evidence="3" type="ORF">I6J18_10425</name>
</gene>
<dbReference type="AlphaFoldDB" id="A0A974S2Y5"/>
<reference evidence="3 4" key="1">
    <citation type="submission" date="2021-01" db="EMBL/GenBank/DDBJ databases">
        <title>FDA dAtabase for Regulatory Grade micrObial Sequences (FDA-ARGOS): Supporting development and validation of Infectious Disease Dx tests.</title>
        <authorList>
            <person name="Nelson B."/>
            <person name="Plummer A."/>
            <person name="Tallon L."/>
            <person name="Sadzewicz L."/>
            <person name="Zhao X."/>
            <person name="Boylan J."/>
            <person name="Ott S."/>
            <person name="Bowen H."/>
            <person name="Vavikolanu K."/>
            <person name="Mehta A."/>
            <person name="Aluvathingal J."/>
            <person name="Nadendla S."/>
            <person name="Myers T."/>
            <person name="Yan Y."/>
            <person name="Sichtig H."/>
        </authorList>
    </citation>
    <scope>NUCLEOTIDE SEQUENCE [LARGE SCALE GENOMIC DNA]</scope>
    <source>
        <strain evidence="3 4">FDAARGOS_1161</strain>
    </source>
</reference>
<dbReference type="EMBL" id="CP068053">
    <property type="protein sequence ID" value="QQT02215.1"/>
    <property type="molecule type" value="Genomic_DNA"/>
</dbReference>
<keyword evidence="4" id="KW-1185">Reference proteome</keyword>
<evidence type="ECO:0000256" key="1">
    <source>
        <dbReference type="SAM" id="SignalP"/>
    </source>
</evidence>
<feature type="domain" description="Excalibur calcium-binding" evidence="2">
    <location>
        <begin position="34"/>
        <end position="88"/>
    </location>
</feature>
<evidence type="ECO:0000313" key="3">
    <source>
        <dbReference type="EMBL" id="QQT02215.1"/>
    </source>
</evidence>
<proteinExistence type="predicted"/>
<dbReference type="InterPro" id="IPR008613">
    <property type="entry name" value="Excalibur_Ca-bd_domain"/>
</dbReference>
<sequence>MKKISMVLLSLSLVLGFSFSTLDVAEAKGEVKKFSNCKAMNKVYKGGVAKTKSTKNKGGKTKFKPFVSKALYNANKTKDRDKDYIACER</sequence>
<dbReference type="Pfam" id="PF05901">
    <property type="entry name" value="Excalibur"/>
    <property type="match status" value="1"/>
</dbReference>
<dbReference type="RefSeq" id="WP_040376410.1">
    <property type="nucleotide sequence ID" value="NZ_CP068053.1"/>
</dbReference>
<feature type="signal peptide" evidence="1">
    <location>
        <begin position="1"/>
        <end position="25"/>
    </location>
</feature>
<name>A0A974S2Y5_PERPY</name>
<dbReference type="Proteomes" id="UP000595254">
    <property type="component" value="Chromosome"/>
</dbReference>
<organism evidence="3 4">
    <name type="scientific">Peribacillus psychrosaccharolyticus</name>
    <name type="common">Bacillus psychrosaccharolyticus</name>
    <dbReference type="NCBI Taxonomy" id="1407"/>
    <lineage>
        <taxon>Bacteria</taxon>
        <taxon>Bacillati</taxon>
        <taxon>Bacillota</taxon>
        <taxon>Bacilli</taxon>
        <taxon>Bacillales</taxon>
        <taxon>Bacillaceae</taxon>
        <taxon>Peribacillus</taxon>
    </lineage>
</organism>
<evidence type="ECO:0000259" key="2">
    <source>
        <dbReference type="Pfam" id="PF05901"/>
    </source>
</evidence>
<feature type="chain" id="PRO_5039237250" evidence="1">
    <location>
        <begin position="26"/>
        <end position="89"/>
    </location>
</feature>
<keyword evidence="1" id="KW-0732">Signal</keyword>
<dbReference type="KEGG" id="ppsr:I6J18_10425"/>
<accession>A0A974S2Y5</accession>